<dbReference type="Proteomes" id="UP000299102">
    <property type="component" value="Unassembled WGS sequence"/>
</dbReference>
<evidence type="ECO:0000259" key="14">
    <source>
        <dbReference type="PROSITE" id="PS50262"/>
    </source>
</evidence>
<dbReference type="PRINTS" id="PR00237">
    <property type="entry name" value="GPCRRHODOPSN"/>
</dbReference>
<feature type="transmembrane region" description="Helical" evidence="13">
    <location>
        <begin position="292"/>
        <end position="312"/>
    </location>
</feature>
<evidence type="ECO:0000256" key="10">
    <source>
        <dbReference type="ARBA" id="ARBA00023305"/>
    </source>
</evidence>
<accession>A0A4C1XKT3</accession>
<keyword evidence="3 11" id="KW-0812">Transmembrane</keyword>
<keyword evidence="6 13" id="KW-0472">Membrane</keyword>
<gene>
    <name evidence="15" type="primary">OP3</name>
    <name evidence="15" type="ORF">EVAR_50065_1</name>
</gene>
<dbReference type="PROSITE" id="PS50262">
    <property type="entry name" value="G_PROTEIN_RECEP_F1_2"/>
    <property type="match status" value="1"/>
</dbReference>
<sequence>MMMEMPMLVINSFFQRPLGYQLGCDIYAVLGSLSGIGGAITNAVIAFDRYKTISCPLDGRINKVQAILLILFTWFWALPFTILPAFRIWGRFVPEGFLTTCSFDYFTDDQDTRVFVACIFVWSYCIPMTLICYFYSQLFGVSLFFSRRYGALSLQRRCRLFENKPGNSGNGDRENFETDFHQSQTPPGPARVVLVAPSVHSAEDFSRSICRNKSNEPQVRLHERMLKEQAKKMNVKSLAANKDDANKSVEIRIAKVAFTIFFLFVCSWTPYAFVAMTGAFGDRTILTPVATMVPAVCAKVVSCIDPWVYAINHPRYRVELQKRIPWLGVRESEPETTSTTTSVNGQPQQDQEA</sequence>
<evidence type="ECO:0000256" key="8">
    <source>
        <dbReference type="ARBA" id="ARBA00023180"/>
    </source>
</evidence>
<evidence type="ECO:0000256" key="3">
    <source>
        <dbReference type="ARBA" id="ARBA00022692"/>
    </source>
</evidence>
<feature type="compositionally biased region" description="Polar residues" evidence="12">
    <location>
        <begin position="343"/>
        <end position="353"/>
    </location>
</feature>
<feature type="region of interest" description="Disordered" evidence="12">
    <location>
        <begin position="165"/>
        <end position="187"/>
    </location>
</feature>
<dbReference type="STRING" id="151549.A0A4C1XKT3"/>
<dbReference type="PROSITE" id="PS00237">
    <property type="entry name" value="G_PROTEIN_RECEP_F1_1"/>
    <property type="match status" value="1"/>
</dbReference>
<evidence type="ECO:0000313" key="16">
    <source>
        <dbReference type="Proteomes" id="UP000299102"/>
    </source>
</evidence>
<dbReference type="InterPro" id="IPR017452">
    <property type="entry name" value="GPCR_Rhodpsn_7TM"/>
</dbReference>
<dbReference type="Gene3D" id="1.20.1070.10">
    <property type="entry name" value="Rhodopsin 7-helix transmembrane proteins"/>
    <property type="match status" value="1"/>
</dbReference>
<evidence type="ECO:0000256" key="1">
    <source>
        <dbReference type="ARBA" id="ARBA00004141"/>
    </source>
</evidence>
<evidence type="ECO:0000256" key="4">
    <source>
        <dbReference type="ARBA" id="ARBA00022989"/>
    </source>
</evidence>
<feature type="region of interest" description="Disordered" evidence="12">
    <location>
        <begin position="331"/>
        <end position="353"/>
    </location>
</feature>
<feature type="transmembrane region" description="Helical" evidence="13">
    <location>
        <begin position="66"/>
        <end position="89"/>
    </location>
</feature>
<evidence type="ECO:0000256" key="11">
    <source>
        <dbReference type="RuleBase" id="RU000688"/>
    </source>
</evidence>
<keyword evidence="4 13" id="KW-1133">Transmembrane helix</keyword>
<dbReference type="InterPro" id="IPR050125">
    <property type="entry name" value="GPCR_opsins"/>
</dbReference>
<evidence type="ECO:0000313" key="15">
    <source>
        <dbReference type="EMBL" id="GBP63134.1"/>
    </source>
</evidence>
<evidence type="ECO:0000256" key="13">
    <source>
        <dbReference type="SAM" id="Phobius"/>
    </source>
</evidence>
<comment type="subcellular location">
    <subcellularLocation>
        <location evidence="1">Membrane</location>
        <topology evidence="1">Multi-pass membrane protein</topology>
    </subcellularLocation>
</comment>
<keyword evidence="5 11" id="KW-0297">G-protein coupled receptor</keyword>
<dbReference type="Pfam" id="PF00001">
    <property type="entry name" value="7tm_1"/>
    <property type="match status" value="1"/>
</dbReference>
<evidence type="ECO:0000256" key="2">
    <source>
        <dbReference type="ARBA" id="ARBA00010663"/>
    </source>
</evidence>
<keyword evidence="7 11" id="KW-0675">Receptor</keyword>
<organism evidence="15 16">
    <name type="scientific">Eumeta variegata</name>
    <name type="common">Bagworm moth</name>
    <name type="synonym">Eumeta japonica</name>
    <dbReference type="NCBI Taxonomy" id="151549"/>
    <lineage>
        <taxon>Eukaryota</taxon>
        <taxon>Metazoa</taxon>
        <taxon>Ecdysozoa</taxon>
        <taxon>Arthropoda</taxon>
        <taxon>Hexapoda</taxon>
        <taxon>Insecta</taxon>
        <taxon>Pterygota</taxon>
        <taxon>Neoptera</taxon>
        <taxon>Endopterygota</taxon>
        <taxon>Lepidoptera</taxon>
        <taxon>Glossata</taxon>
        <taxon>Ditrysia</taxon>
        <taxon>Tineoidea</taxon>
        <taxon>Psychidae</taxon>
        <taxon>Oiketicinae</taxon>
        <taxon>Eumeta</taxon>
    </lineage>
</organism>
<dbReference type="SUPFAM" id="SSF81321">
    <property type="entry name" value="Family A G protein-coupled receptor-like"/>
    <property type="match status" value="1"/>
</dbReference>
<comment type="similarity">
    <text evidence="2 11">Belongs to the G-protein coupled receptor 1 family.</text>
</comment>
<dbReference type="AlphaFoldDB" id="A0A4C1XKT3"/>
<evidence type="ECO:0000256" key="12">
    <source>
        <dbReference type="SAM" id="MobiDB-lite"/>
    </source>
</evidence>
<keyword evidence="9 11" id="KW-0807">Transducer</keyword>
<dbReference type="InterPro" id="IPR000276">
    <property type="entry name" value="GPCR_Rhodpsn"/>
</dbReference>
<reference evidence="15 16" key="1">
    <citation type="journal article" date="2019" name="Commun. Biol.">
        <title>The bagworm genome reveals a unique fibroin gene that provides high tensile strength.</title>
        <authorList>
            <person name="Kono N."/>
            <person name="Nakamura H."/>
            <person name="Ohtoshi R."/>
            <person name="Tomita M."/>
            <person name="Numata K."/>
            <person name="Arakawa K."/>
        </authorList>
    </citation>
    <scope>NUCLEOTIDE SEQUENCE [LARGE SCALE GENOMIC DNA]</scope>
</reference>
<evidence type="ECO:0000256" key="5">
    <source>
        <dbReference type="ARBA" id="ARBA00023040"/>
    </source>
</evidence>
<feature type="transmembrane region" description="Helical" evidence="13">
    <location>
        <begin position="114"/>
        <end position="135"/>
    </location>
</feature>
<keyword evidence="8" id="KW-0325">Glycoprotein</keyword>
<dbReference type="GO" id="GO:0007601">
    <property type="term" value="P:visual perception"/>
    <property type="evidence" value="ECO:0007669"/>
    <property type="project" value="UniProtKB-KW"/>
</dbReference>
<feature type="compositionally biased region" description="Basic and acidic residues" evidence="12">
    <location>
        <begin position="171"/>
        <end position="180"/>
    </location>
</feature>
<dbReference type="EMBL" id="BGZK01000860">
    <property type="protein sequence ID" value="GBP63134.1"/>
    <property type="molecule type" value="Genomic_DNA"/>
</dbReference>
<evidence type="ECO:0000256" key="9">
    <source>
        <dbReference type="ARBA" id="ARBA00023224"/>
    </source>
</evidence>
<keyword evidence="10" id="KW-0716">Sensory transduction</keyword>
<evidence type="ECO:0000256" key="7">
    <source>
        <dbReference type="ARBA" id="ARBA00023170"/>
    </source>
</evidence>
<dbReference type="GO" id="GO:0016020">
    <property type="term" value="C:membrane"/>
    <property type="evidence" value="ECO:0007669"/>
    <property type="project" value="UniProtKB-SubCell"/>
</dbReference>
<feature type="domain" description="G-protein coupled receptors family 1 profile" evidence="14">
    <location>
        <begin position="1"/>
        <end position="309"/>
    </location>
</feature>
<name>A0A4C1XKT3_EUMVA</name>
<proteinExistence type="inferred from homology"/>
<dbReference type="OrthoDB" id="2105199at2759"/>
<feature type="transmembrane region" description="Helical" evidence="13">
    <location>
        <begin position="256"/>
        <end position="280"/>
    </location>
</feature>
<feature type="transmembrane region" description="Helical" evidence="13">
    <location>
        <begin position="20"/>
        <end position="45"/>
    </location>
</feature>
<evidence type="ECO:0000256" key="6">
    <source>
        <dbReference type="ARBA" id="ARBA00023136"/>
    </source>
</evidence>
<keyword evidence="10" id="KW-0844">Vision</keyword>
<comment type="caution">
    <text evidence="15">The sequence shown here is derived from an EMBL/GenBank/DDBJ whole genome shotgun (WGS) entry which is preliminary data.</text>
</comment>
<dbReference type="GO" id="GO:0004930">
    <property type="term" value="F:G protein-coupled receptor activity"/>
    <property type="evidence" value="ECO:0007669"/>
    <property type="project" value="UniProtKB-KW"/>
</dbReference>
<protein>
    <submittedName>
        <fullName evidence="15">Opsin-3</fullName>
    </submittedName>
</protein>
<keyword evidence="16" id="KW-1185">Reference proteome</keyword>
<dbReference type="PANTHER" id="PTHR24240">
    <property type="entry name" value="OPSIN"/>
    <property type="match status" value="1"/>
</dbReference>